<gene>
    <name evidence="9" type="ORF">GCM10011322_39210</name>
</gene>
<name>A0A917QFQ2_9HYPH</name>
<comment type="cofactor">
    <cofactor evidence="1">
        <name>FAD</name>
        <dbReference type="ChEBI" id="CHEBI:57692"/>
    </cofactor>
</comment>
<protein>
    <submittedName>
        <fullName evidence="9">2-octaprenyl-6-methoxyphenyl hydroxylase</fullName>
    </submittedName>
</protein>
<dbReference type="GO" id="GO:0006744">
    <property type="term" value="P:ubiquinone biosynthetic process"/>
    <property type="evidence" value="ECO:0007669"/>
    <property type="project" value="InterPro"/>
</dbReference>
<evidence type="ECO:0000313" key="10">
    <source>
        <dbReference type="Proteomes" id="UP000600449"/>
    </source>
</evidence>
<dbReference type="PANTHER" id="PTHR43876">
    <property type="entry name" value="UBIQUINONE BIOSYNTHESIS MONOOXYGENASE COQ6, MITOCHONDRIAL"/>
    <property type="match status" value="1"/>
</dbReference>
<sequence length="419" mass="44474">MSEKSLDVVVVGAGATGIAAALAFAREGYATALVGEVRAARDGRTVALLDGSVSFLEALGVWDALAPEAAPLETMRLVDATDNLFRAPNVDFKAHEIDLDAFGWNVENATLVERLAEAVGEAPGLTHFPVSADGLGAVQEVFAPGEGEPDEAEEGAERAVRLADGSSLLASLIVAADGRGSKLREAAGIRTRSWTYPQKALTTILAHERDHRDVSSEFHTRHGPFTLVPLPGRRSSLVWVTAPEKAEALAALDDDALARAVERQARSLLGAMRIDGPRGVVPMTGMSVQRYTADRLALVGETAHVFPPIGAQGLNLGLRDVASLRDAAVSANTDPGSRAALRAYERSRALDVRTRTLGVDMLNRTLLAGILPADFLRGAGLHALSAVGPLRRMLMREGVTPTIGTPQLMRRREPRAVAF</sequence>
<comment type="pathway">
    <text evidence="2">Cofactor biosynthesis; ubiquinone biosynthesis.</text>
</comment>
<evidence type="ECO:0000259" key="8">
    <source>
        <dbReference type="Pfam" id="PF01494"/>
    </source>
</evidence>
<dbReference type="NCBIfam" id="TIGR01988">
    <property type="entry name" value="Ubi-OHases"/>
    <property type="match status" value="1"/>
</dbReference>
<dbReference type="InterPro" id="IPR036188">
    <property type="entry name" value="FAD/NAD-bd_sf"/>
</dbReference>
<evidence type="ECO:0000256" key="6">
    <source>
        <dbReference type="ARBA" id="ARBA00023002"/>
    </source>
</evidence>
<dbReference type="AlphaFoldDB" id="A0A917QFQ2"/>
<evidence type="ECO:0000256" key="2">
    <source>
        <dbReference type="ARBA" id="ARBA00004749"/>
    </source>
</evidence>
<dbReference type="PRINTS" id="PR00420">
    <property type="entry name" value="RNGMNOXGNASE"/>
</dbReference>
<proteinExistence type="inferred from homology"/>
<dbReference type="GO" id="GO:0004497">
    <property type="term" value="F:monooxygenase activity"/>
    <property type="evidence" value="ECO:0007669"/>
    <property type="project" value="UniProtKB-KW"/>
</dbReference>
<dbReference type="GO" id="GO:0016705">
    <property type="term" value="F:oxidoreductase activity, acting on paired donors, with incorporation or reduction of molecular oxygen"/>
    <property type="evidence" value="ECO:0007669"/>
    <property type="project" value="InterPro"/>
</dbReference>
<feature type="domain" description="FAD-binding" evidence="8">
    <location>
        <begin position="6"/>
        <end position="349"/>
    </location>
</feature>
<dbReference type="InterPro" id="IPR010971">
    <property type="entry name" value="UbiH/COQ6"/>
</dbReference>
<dbReference type="Gene3D" id="3.50.50.60">
    <property type="entry name" value="FAD/NAD(P)-binding domain"/>
    <property type="match status" value="2"/>
</dbReference>
<organism evidence="9 10">
    <name type="scientific">Salinarimonas ramus</name>
    <dbReference type="NCBI Taxonomy" id="690164"/>
    <lineage>
        <taxon>Bacteria</taxon>
        <taxon>Pseudomonadati</taxon>
        <taxon>Pseudomonadota</taxon>
        <taxon>Alphaproteobacteria</taxon>
        <taxon>Hyphomicrobiales</taxon>
        <taxon>Salinarimonadaceae</taxon>
        <taxon>Salinarimonas</taxon>
    </lineage>
</organism>
<keyword evidence="6" id="KW-0560">Oxidoreductase</keyword>
<dbReference type="SUPFAM" id="SSF51905">
    <property type="entry name" value="FAD/NAD(P)-binding domain"/>
    <property type="match status" value="1"/>
</dbReference>
<dbReference type="NCBIfam" id="NF005691">
    <property type="entry name" value="PRK07494.1"/>
    <property type="match status" value="1"/>
</dbReference>
<comment type="caution">
    <text evidence="9">The sequence shown here is derived from an EMBL/GenBank/DDBJ whole genome shotgun (WGS) entry which is preliminary data.</text>
</comment>
<dbReference type="EMBL" id="BMMF01000013">
    <property type="protein sequence ID" value="GGK48390.1"/>
    <property type="molecule type" value="Genomic_DNA"/>
</dbReference>
<dbReference type="PANTHER" id="PTHR43876:SF7">
    <property type="entry name" value="UBIQUINONE BIOSYNTHESIS MONOOXYGENASE COQ6, MITOCHONDRIAL"/>
    <property type="match status" value="1"/>
</dbReference>
<evidence type="ECO:0000256" key="5">
    <source>
        <dbReference type="ARBA" id="ARBA00022827"/>
    </source>
</evidence>
<evidence type="ECO:0000313" key="9">
    <source>
        <dbReference type="EMBL" id="GGK48390.1"/>
    </source>
</evidence>
<dbReference type="Proteomes" id="UP000600449">
    <property type="component" value="Unassembled WGS sequence"/>
</dbReference>
<keyword evidence="4" id="KW-0285">Flavoprotein</keyword>
<evidence type="ECO:0000256" key="1">
    <source>
        <dbReference type="ARBA" id="ARBA00001974"/>
    </source>
</evidence>
<keyword evidence="10" id="KW-1185">Reference proteome</keyword>
<dbReference type="InterPro" id="IPR002938">
    <property type="entry name" value="FAD-bd"/>
</dbReference>
<evidence type="ECO:0000256" key="3">
    <source>
        <dbReference type="ARBA" id="ARBA00005349"/>
    </source>
</evidence>
<reference evidence="9 10" key="1">
    <citation type="journal article" date="2014" name="Int. J. Syst. Evol. Microbiol.">
        <title>Complete genome sequence of Corynebacterium casei LMG S-19264T (=DSM 44701T), isolated from a smear-ripened cheese.</title>
        <authorList>
            <consortium name="US DOE Joint Genome Institute (JGI-PGF)"/>
            <person name="Walter F."/>
            <person name="Albersmeier A."/>
            <person name="Kalinowski J."/>
            <person name="Ruckert C."/>
        </authorList>
    </citation>
    <scope>NUCLEOTIDE SEQUENCE [LARGE SCALE GENOMIC DNA]</scope>
    <source>
        <strain evidence="9 10">CGMCC 1.9161</strain>
    </source>
</reference>
<evidence type="ECO:0000256" key="4">
    <source>
        <dbReference type="ARBA" id="ARBA00022630"/>
    </source>
</evidence>
<keyword evidence="7" id="KW-0503">Monooxygenase</keyword>
<accession>A0A917QFQ2</accession>
<dbReference type="Pfam" id="PF01494">
    <property type="entry name" value="FAD_binding_3"/>
    <property type="match status" value="1"/>
</dbReference>
<dbReference type="RefSeq" id="WP_188914953.1">
    <property type="nucleotide sequence ID" value="NZ_BMMF01000013.1"/>
</dbReference>
<dbReference type="InterPro" id="IPR051205">
    <property type="entry name" value="UbiH/COQ6_monooxygenase"/>
</dbReference>
<evidence type="ECO:0000256" key="7">
    <source>
        <dbReference type="ARBA" id="ARBA00023033"/>
    </source>
</evidence>
<keyword evidence="5" id="KW-0274">FAD</keyword>
<comment type="similarity">
    <text evidence="3">Belongs to the UbiH/COQ6 family.</text>
</comment>
<dbReference type="GO" id="GO:0071949">
    <property type="term" value="F:FAD binding"/>
    <property type="evidence" value="ECO:0007669"/>
    <property type="project" value="InterPro"/>
</dbReference>